<gene>
    <name evidence="1" type="ORF">H8702_13190</name>
</gene>
<comment type="caution">
    <text evidence="1">The sequence shown here is derived from an EMBL/GenBank/DDBJ whole genome shotgun (WGS) entry which is preliminary data.</text>
</comment>
<protein>
    <submittedName>
        <fullName evidence="1">Uncharacterized protein</fullName>
    </submittedName>
</protein>
<sequence length="67" mass="7813">MSNHYKKRPSELLDVCDSYTAFCLDEACEYIEGRIQSGDTPVYRKKARSFHEIYQNFEKGAGTWQSI</sequence>
<proteinExistence type="predicted"/>
<dbReference type="EMBL" id="JACRTL010000011">
    <property type="protein sequence ID" value="MBC8612046.1"/>
    <property type="molecule type" value="Genomic_DNA"/>
</dbReference>
<accession>A0A8J6PGD0</accession>
<dbReference type="AlphaFoldDB" id="A0A8J6PGD0"/>
<reference evidence="1" key="1">
    <citation type="submission" date="2020-08" db="EMBL/GenBank/DDBJ databases">
        <title>Genome public.</title>
        <authorList>
            <person name="Liu C."/>
            <person name="Sun Q."/>
        </authorList>
    </citation>
    <scope>NUCLEOTIDE SEQUENCE</scope>
    <source>
        <strain evidence="1">NSJ-15</strain>
    </source>
</reference>
<evidence type="ECO:0000313" key="2">
    <source>
        <dbReference type="Proteomes" id="UP000632659"/>
    </source>
</evidence>
<keyword evidence="2" id="KW-1185">Reference proteome</keyword>
<evidence type="ECO:0000313" key="1">
    <source>
        <dbReference type="EMBL" id="MBC8612046.1"/>
    </source>
</evidence>
<dbReference type="RefSeq" id="WP_158662616.1">
    <property type="nucleotide sequence ID" value="NZ_FYDD01000003.1"/>
</dbReference>
<dbReference type="Proteomes" id="UP000632659">
    <property type="component" value="Unassembled WGS sequence"/>
</dbReference>
<organism evidence="1 2">
    <name type="scientific">Massiliimalia timonensis</name>
    <dbReference type="NCBI Taxonomy" id="1987501"/>
    <lineage>
        <taxon>Bacteria</taxon>
        <taxon>Bacillati</taxon>
        <taxon>Bacillota</taxon>
        <taxon>Clostridia</taxon>
        <taxon>Eubacteriales</taxon>
        <taxon>Oscillospiraceae</taxon>
        <taxon>Massiliimalia</taxon>
    </lineage>
</organism>
<dbReference type="OrthoDB" id="1933765at2"/>
<name>A0A8J6PGD0_9FIRM</name>